<organism evidence="3 4">
    <name type="scientific">Paraburkholderia sartisoli</name>
    <dbReference type="NCBI Taxonomy" id="83784"/>
    <lineage>
        <taxon>Bacteria</taxon>
        <taxon>Pseudomonadati</taxon>
        <taxon>Pseudomonadota</taxon>
        <taxon>Betaproteobacteria</taxon>
        <taxon>Burkholderiales</taxon>
        <taxon>Burkholderiaceae</taxon>
        <taxon>Paraburkholderia</taxon>
    </lineage>
</organism>
<dbReference type="AlphaFoldDB" id="A0A1H4AHI3"/>
<gene>
    <name evidence="3" type="ORF">SAMN05192564_1011178</name>
</gene>
<evidence type="ECO:0000313" key="3">
    <source>
        <dbReference type="EMBL" id="SEA35064.1"/>
    </source>
</evidence>
<dbReference type="InterPro" id="IPR041180">
    <property type="entry name" value="Nmad2"/>
</dbReference>
<dbReference type="Proteomes" id="UP000198638">
    <property type="component" value="Unassembled WGS sequence"/>
</dbReference>
<sequence length="242" mass="26883">MSVTMGYKMTHDTGFAPNPFHGVLTLATCKPKIRACRNVGDWVAGFASQELVTSSARRGVTIPRDGLVHLMQIQEVLPLHAYFDDSRFAVKQPPRESSDAIALCGDNIYYRNHLGQYEQLENRYHTREDVRRDTSGVNALVTGRFYYFGRNCFVPDGGWAALTGSPLSTGRQFRCPDGFVEKILRYLDAKGIAEGMHALPSLMDDDAPVHPKKPFAFPLQEQGGFAPPMRPSGRRRSDSCGG</sequence>
<name>A0A1H4AHI3_9BURK</name>
<keyword evidence="4" id="KW-1185">Reference proteome</keyword>
<feature type="region of interest" description="Disordered" evidence="1">
    <location>
        <begin position="213"/>
        <end position="242"/>
    </location>
</feature>
<evidence type="ECO:0000313" key="4">
    <source>
        <dbReference type="Proteomes" id="UP000198638"/>
    </source>
</evidence>
<feature type="domain" description="Nucleotide modification associated" evidence="2">
    <location>
        <begin position="6"/>
        <end position="151"/>
    </location>
</feature>
<evidence type="ECO:0000259" key="2">
    <source>
        <dbReference type="Pfam" id="PF18753"/>
    </source>
</evidence>
<proteinExistence type="predicted"/>
<dbReference type="Pfam" id="PF18753">
    <property type="entry name" value="Nmad2"/>
    <property type="match status" value="1"/>
</dbReference>
<reference evidence="4" key="1">
    <citation type="submission" date="2016-10" db="EMBL/GenBank/DDBJ databases">
        <authorList>
            <person name="Varghese N."/>
            <person name="Submissions S."/>
        </authorList>
    </citation>
    <scope>NUCLEOTIDE SEQUENCE [LARGE SCALE GENOMIC DNA]</scope>
    <source>
        <strain evidence="4">LMG 24000</strain>
    </source>
</reference>
<dbReference type="RefSeq" id="WP_090530180.1">
    <property type="nucleotide sequence ID" value="NZ_FNRQ01000001.1"/>
</dbReference>
<accession>A0A1H4AHI3</accession>
<dbReference type="STRING" id="83784.SAMN05192564_1011178"/>
<evidence type="ECO:0000256" key="1">
    <source>
        <dbReference type="SAM" id="MobiDB-lite"/>
    </source>
</evidence>
<protein>
    <recommendedName>
        <fullName evidence="2">Nucleotide modification associated domain-containing protein</fullName>
    </recommendedName>
</protein>
<dbReference type="OrthoDB" id="2080678at2"/>
<dbReference type="EMBL" id="FNRQ01000001">
    <property type="protein sequence ID" value="SEA35064.1"/>
    <property type="molecule type" value="Genomic_DNA"/>
</dbReference>